<dbReference type="Gene3D" id="3.90.70.10">
    <property type="entry name" value="Cysteine proteinases"/>
    <property type="match status" value="1"/>
</dbReference>
<dbReference type="PROSITE" id="PS00639">
    <property type="entry name" value="THIOL_PROTEASE_HIS"/>
    <property type="match status" value="1"/>
</dbReference>
<evidence type="ECO:0000256" key="7">
    <source>
        <dbReference type="SAM" id="MobiDB-lite"/>
    </source>
</evidence>
<dbReference type="EMBL" id="CAJNOQ010014662">
    <property type="protein sequence ID" value="CAF1346184.1"/>
    <property type="molecule type" value="Genomic_DNA"/>
</dbReference>
<dbReference type="EMBL" id="CAJOBC010061634">
    <property type="protein sequence ID" value="CAF4211765.1"/>
    <property type="molecule type" value="Genomic_DNA"/>
</dbReference>
<evidence type="ECO:0000256" key="3">
    <source>
        <dbReference type="ARBA" id="ARBA00022801"/>
    </source>
</evidence>
<evidence type="ECO:0000313" key="12">
    <source>
        <dbReference type="Proteomes" id="UP000663829"/>
    </source>
</evidence>
<gene>
    <name evidence="10" type="ORF">GPM918_LOCUS30677</name>
    <name evidence="11" type="ORF">SRO942_LOCUS31290</name>
</gene>
<name>A0A815H374_9BILA</name>
<sequence>MRLPQQKHGRRYHNSSEEDRRRQVFSQRIQHVLSVNSKNLSYKLELNSFSDLTEQEFNEQKKGYIPDPRNYTRNRRSVFMESQGNVTTPASLDWVAMGRVTPPKDQGSCGDCWAFATTAVVEGLLAKKTGMLLNLSTQEIVDCSGSGACNGGEFTVPMRYLISNYGSQTLWADYTYAAVKQDCQASCFSRQIIGPNIGYTNVPSGDEAALLQAVNRGPVFVGINANTSAFQNYKTGVINLSTQDCDPRNIDHAVTLVGYGYDSTLQLNYWKVKNSWSTTWGEGGYGRIARGTNVCGIASFAAEGTL</sequence>
<dbReference type="SMART" id="SM00645">
    <property type="entry name" value="Pept_C1"/>
    <property type="match status" value="1"/>
</dbReference>
<dbReference type="SMART" id="SM00848">
    <property type="entry name" value="Inhibitor_I29"/>
    <property type="match status" value="1"/>
</dbReference>
<evidence type="ECO:0000256" key="4">
    <source>
        <dbReference type="ARBA" id="ARBA00022807"/>
    </source>
</evidence>
<dbReference type="InterPro" id="IPR038765">
    <property type="entry name" value="Papain-like_cys_pep_sf"/>
</dbReference>
<dbReference type="Pfam" id="PF00112">
    <property type="entry name" value="Peptidase_C1"/>
    <property type="match status" value="1"/>
</dbReference>
<dbReference type="InterPro" id="IPR025660">
    <property type="entry name" value="Pept_his_AS"/>
</dbReference>
<dbReference type="Pfam" id="PF08246">
    <property type="entry name" value="Inhibitor_I29"/>
    <property type="match status" value="1"/>
</dbReference>
<feature type="domain" description="Peptidase C1A papain C-terminal" evidence="8">
    <location>
        <begin position="88"/>
        <end position="305"/>
    </location>
</feature>
<dbReference type="PANTHER" id="PTHR12411">
    <property type="entry name" value="CYSTEINE PROTEASE FAMILY C1-RELATED"/>
    <property type="match status" value="1"/>
</dbReference>
<feature type="compositionally biased region" description="Basic residues" evidence="7">
    <location>
        <begin position="1"/>
        <end position="13"/>
    </location>
</feature>
<evidence type="ECO:0000256" key="1">
    <source>
        <dbReference type="ARBA" id="ARBA00008455"/>
    </source>
</evidence>
<keyword evidence="4" id="KW-0788">Thiol protease</keyword>
<protein>
    <submittedName>
        <fullName evidence="10">Uncharacterized protein</fullName>
    </submittedName>
</protein>
<keyword evidence="3" id="KW-0378">Hydrolase</keyword>
<dbReference type="PROSITE" id="PS00139">
    <property type="entry name" value="THIOL_PROTEASE_CYS"/>
    <property type="match status" value="1"/>
</dbReference>
<evidence type="ECO:0000313" key="10">
    <source>
        <dbReference type="EMBL" id="CAF1346184.1"/>
    </source>
</evidence>
<dbReference type="FunFam" id="3.90.70.10:FF:000332">
    <property type="entry name" value="Cathepsin L1"/>
    <property type="match status" value="1"/>
</dbReference>
<dbReference type="InterPro" id="IPR013128">
    <property type="entry name" value="Peptidase_C1A"/>
</dbReference>
<keyword evidence="6" id="KW-1015">Disulfide bond</keyword>
<reference evidence="10" key="1">
    <citation type="submission" date="2021-02" db="EMBL/GenBank/DDBJ databases">
        <authorList>
            <person name="Nowell W R."/>
        </authorList>
    </citation>
    <scope>NUCLEOTIDE SEQUENCE</scope>
</reference>
<feature type="region of interest" description="Disordered" evidence="7">
    <location>
        <begin position="1"/>
        <end position="23"/>
    </location>
</feature>
<evidence type="ECO:0000259" key="9">
    <source>
        <dbReference type="SMART" id="SM00848"/>
    </source>
</evidence>
<dbReference type="InterPro" id="IPR039417">
    <property type="entry name" value="Peptidase_C1A_papain-like"/>
</dbReference>
<evidence type="ECO:0000313" key="11">
    <source>
        <dbReference type="EMBL" id="CAF4211765.1"/>
    </source>
</evidence>
<dbReference type="OrthoDB" id="5875790at2759"/>
<keyword evidence="2" id="KW-0645">Protease</keyword>
<dbReference type="GO" id="GO:0008234">
    <property type="term" value="F:cysteine-type peptidase activity"/>
    <property type="evidence" value="ECO:0007669"/>
    <property type="project" value="UniProtKB-KW"/>
</dbReference>
<comment type="similarity">
    <text evidence="1">Belongs to the peptidase C1 family.</text>
</comment>
<evidence type="ECO:0000256" key="2">
    <source>
        <dbReference type="ARBA" id="ARBA00022670"/>
    </source>
</evidence>
<organism evidence="10 12">
    <name type="scientific">Didymodactylos carnosus</name>
    <dbReference type="NCBI Taxonomy" id="1234261"/>
    <lineage>
        <taxon>Eukaryota</taxon>
        <taxon>Metazoa</taxon>
        <taxon>Spiralia</taxon>
        <taxon>Gnathifera</taxon>
        <taxon>Rotifera</taxon>
        <taxon>Eurotatoria</taxon>
        <taxon>Bdelloidea</taxon>
        <taxon>Philodinida</taxon>
        <taxon>Philodinidae</taxon>
        <taxon>Didymodactylos</taxon>
    </lineage>
</organism>
<dbReference type="Proteomes" id="UP000663829">
    <property type="component" value="Unassembled WGS sequence"/>
</dbReference>
<evidence type="ECO:0000259" key="8">
    <source>
        <dbReference type="SMART" id="SM00645"/>
    </source>
</evidence>
<dbReference type="InterPro" id="IPR000169">
    <property type="entry name" value="Pept_cys_AS"/>
</dbReference>
<dbReference type="AlphaFoldDB" id="A0A815H374"/>
<keyword evidence="12" id="KW-1185">Reference proteome</keyword>
<evidence type="ECO:0000256" key="6">
    <source>
        <dbReference type="ARBA" id="ARBA00023157"/>
    </source>
</evidence>
<dbReference type="CDD" id="cd02248">
    <property type="entry name" value="Peptidase_C1A"/>
    <property type="match status" value="1"/>
</dbReference>
<dbReference type="SUPFAM" id="SSF54001">
    <property type="entry name" value="Cysteine proteinases"/>
    <property type="match status" value="1"/>
</dbReference>
<comment type="caution">
    <text evidence="10">The sequence shown here is derived from an EMBL/GenBank/DDBJ whole genome shotgun (WGS) entry which is preliminary data.</text>
</comment>
<dbReference type="GO" id="GO:0006508">
    <property type="term" value="P:proteolysis"/>
    <property type="evidence" value="ECO:0007669"/>
    <property type="project" value="UniProtKB-KW"/>
</dbReference>
<evidence type="ECO:0000256" key="5">
    <source>
        <dbReference type="ARBA" id="ARBA00023145"/>
    </source>
</evidence>
<dbReference type="PRINTS" id="PR00705">
    <property type="entry name" value="PAPAIN"/>
</dbReference>
<feature type="domain" description="Cathepsin propeptide inhibitor" evidence="9">
    <location>
        <begin position="5"/>
        <end position="57"/>
    </location>
</feature>
<keyword evidence="5" id="KW-0865">Zymogen</keyword>
<dbReference type="InterPro" id="IPR000668">
    <property type="entry name" value="Peptidase_C1A_C"/>
</dbReference>
<proteinExistence type="inferred from homology"/>
<dbReference type="InterPro" id="IPR013201">
    <property type="entry name" value="Prot_inhib_I29"/>
</dbReference>
<dbReference type="Proteomes" id="UP000681722">
    <property type="component" value="Unassembled WGS sequence"/>
</dbReference>
<accession>A0A815H374</accession>